<sequence length="44" mass="4941">MLQPTPNKYLEITSHLMRRLALLQGLLSFAFNTIIVAPSININS</sequence>
<gene>
    <name evidence="2" type="ORF">AVDCRST_MAG92-3008</name>
</gene>
<protein>
    <submittedName>
        <fullName evidence="2">Uncharacterized protein</fullName>
    </submittedName>
</protein>
<name>A0A6J4J8G8_9CYAN</name>
<accession>A0A6J4J8G8</accession>
<proteinExistence type="predicted"/>
<keyword evidence="1" id="KW-0812">Transmembrane</keyword>
<keyword evidence="1" id="KW-0472">Membrane</keyword>
<feature type="transmembrane region" description="Helical" evidence="1">
    <location>
        <begin position="20"/>
        <end position="40"/>
    </location>
</feature>
<evidence type="ECO:0000256" key="1">
    <source>
        <dbReference type="SAM" id="Phobius"/>
    </source>
</evidence>
<keyword evidence="1" id="KW-1133">Transmembrane helix</keyword>
<reference evidence="2" key="1">
    <citation type="submission" date="2020-02" db="EMBL/GenBank/DDBJ databases">
        <authorList>
            <person name="Meier V. D."/>
        </authorList>
    </citation>
    <scope>NUCLEOTIDE SEQUENCE</scope>
    <source>
        <strain evidence="2">AVDCRST_MAG92</strain>
    </source>
</reference>
<organism evidence="2">
    <name type="scientific">uncultured Coleofasciculus sp</name>
    <dbReference type="NCBI Taxonomy" id="1267456"/>
    <lineage>
        <taxon>Bacteria</taxon>
        <taxon>Bacillati</taxon>
        <taxon>Cyanobacteriota</taxon>
        <taxon>Cyanophyceae</taxon>
        <taxon>Coleofasciculales</taxon>
        <taxon>Coleofasciculaceae</taxon>
        <taxon>Coleofasciculus</taxon>
        <taxon>environmental samples</taxon>
    </lineage>
</organism>
<dbReference type="EMBL" id="CADCTM010000485">
    <property type="protein sequence ID" value="CAA9271850.1"/>
    <property type="molecule type" value="Genomic_DNA"/>
</dbReference>
<dbReference type="AlphaFoldDB" id="A0A6J4J8G8"/>
<evidence type="ECO:0000313" key="2">
    <source>
        <dbReference type="EMBL" id="CAA9271850.1"/>
    </source>
</evidence>